<proteinExistence type="inferred from homology"/>
<organism evidence="14 15">
    <name type="scientific">Candida orthopsilosis (strain 90-125)</name>
    <name type="common">Yeast</name>
    <dbReference type="NCBI Taxonomy" id="1136231"/>
    <lineage>
        <taxon>Eukaryota</taxon>
        <taxon>Fungi</taxon>
        <taxon>Dikarya</taxon>
        <taxon>Ascomycota</taxon>
        <taxon>Saccharomycotina</taxon>
        <taxon>Pichiomycetes</taxon>
        <taxon>Debaryomycetaceae</taxon>
        <taxon>Candida/Lodderomyces clade</taxon>
        <taxon>Candida</taxon>
    </lineage>
</organism>
<accession>H8X276</accession>
<dbReference type="Proteomes" id="UP000005018">
    <property type="component" value="Chromosome 2"/>
</dbReference>
<gene>
    <name evidence="12" type="primary">ALG13</name>
    <name evidence="14" type="ORF">CORT_0B10990</name>
</gene>
<dbReference type="GO" id="GO:0006488">
    <property type="term" value="P:dolichol-linked oligosaccharide biosynthetic process"/>
    <property type="evidence" value="ECO:0007669"/>
    <property type="project" value="InterPro"/>
</dbReference>
<comment type="catalytic activity">
    <reaction evidence="11">
        <text>an N-acetyl-alpha-D-glucosaminyl-diphospho-di-trans,poly-cis-dolichol + UDP-N-acetyl-alpha-D-glucosamine = an N,N'-diacetylchitobiosyl-diphospho-di-trans,poly-cis-dolichol + UDP + H(+)</text>
        <dbReference type="Rhea" id="RHEA:23380"/>
        <dbReference type="Rhea" id="RHEA-COMP:19507"/>
        <dbReference type="Rhea" id="RHEA-COMP:19510"/>
        <dbReference type="ChEBI" id="CHEBI:15378"/>
        <dbReference type="ChEBI" id="CHEBI:57269"/>
        <dbReference type="ChEBI" id="CHEBI:57705"/>
        <dbReference type="ChEBI" id="CHEBI:58223"/>
        <dbReference type="ChEBI" id="CHEBI:58427"/>
        <dbReference type="EC" id="2.4.1.141"/>
    </reaction>
</comment>
<evidence type="ECO:0000313" key="14">
    <source>
        <dbReference type="EMBL" id="CCG22798.1"/>
    </source>
</evidence>
<evidence type="ECO:0000313" key="15">
    <source>
        <dbReference type="Proteomes" id="UP000005018"/>
    </source>
</evidence>
<dbReference type="RefSeq" id="XP_003868232.1">
    <property type="nucleotide sequence ID" value="XM_003868184.1"/>
</dbReference>
<evidence type="ECO:0000256" key="1">
    <source>
        <dbReference type="ARBA" id="ARBA00004240"/>
    </source>
</evidence>
<dbReference type="Pfam" id="PF04101">
    <property type="entry name" value="Glyco_tran_28_C"/>
    <property type="match status" value="1"/>
</dbReference>
<sequence length="234" mass="26457">MMWSDEWKQIVGCGVEKKIITHEKLIRAPERDINSVGDMSTVLVTTGATVTFRELIEIVASAKFITTLVDLGVSKLLIQYGNEIKGSHISRQFFQDQLKKSNIVKEFGFTVENNIRDNTTILTNSDLDITAFPFSPQIQEYIKQADIVISHAGTGSIIDTLRHHKKLLVVVNNQLMDNHQEEIANEFAKMNYCAKCNCDDDFKSILETVQTQEFDKFPESDGRILESILAEELG</sequence>
<comment type="function">
    <text evidence="9 12">Involved in protein N-glycosylation. Essential for the second step of the dolichol-linked oligosaccharide pathway.</text>
</comment>
<dbReference type="InterPro" id="IPR007235">
    <property type="entry name" value="Glyco_trans_28_C"/>
</dbReference>
<evidence type="ECO:0000256" key="6">
    <source>
        <dbReference type="ARBA" id="ARBA00022676"/>
    </source>
</evidence>
<name>H8X276_CANO9</name>
<dbReference type="GeneID" id="14538960"/>
<dbReference type="EC" id="2.4.1.141" evidence="4 12"/>
<feature type="domain" description="Glycosyl transferase family 28 C-terminal" evidence="13">
    <location>
        <begin position="41"/>
        <end position="201"/>
    </location>
</feature>
<keyword evidence="15" id="KW-1185">Reference proteome</keyword>
<dbReference type="OrthoDB" id="20273at2759"/>
<dbReference type="EMBL" id="HE681720">
    <property type="protein sequence ID" value="CCG22798.1"/>
    <property type="molecule type" value="Genomic_DNA"/>
</dbReference>
<comment type="similarity">
    <text evidence="2 12">Belongs to the glycosyltransferase 28 family.</text>
</comment>
<dbReference type="GO" id="GO:0004577">
    <property type="term" value="F:N-acetylglucosaminyldiphosphodolichol N-acetylglucosaminyltransferase activity"/>
    <property type="evidence" value="ECO:0007669"/>
    <property type="project" value="UniProtKB-EC"/>
</dbReference>
<comment type="subcellular location">
    <subcellularLocation>
        <location evidence="1 12">Endoplasmic reticulum</location>
    </subcellularLocation>
</comment>
<dbReference type="AlphaFoldDB" id="H8X276"/>
<evidence type="ECO:0000256" key="3">
    <source>
        <dbReference type="ARBA" id="ARBA00011198"/>
    </source>
</evidence>
<reference evidence="14 15" key="1">
    <citation type="journal article" date="2012" name="PLoS ONE">
        <title>Sequence and analysis of the genome of the pathogenic yeast Candida orthopsilosis.</title>
        <authorList>
            <person name="Riccombeni A."/>
            <person name="Vidanes G."/>
            <person name="Proux-Wera E."/>
            <person name="Wolfe K.H."/>
            <person name="Butler G."/>
        </authorList>
    </citation>
    <scope>NUCLEOTIDE SEQUENCE [LARGE SCALE GENOMIC DNA]</scope>
    <source>
        <strain evidence="14 15">Co 90-125</strain>
    </source>
</reference>
<dbReference type="eggNOG" id="KOG3349">
    <property type="taxonomic scope" value="Eukaryota"/>
</dbReference>
<comment type="subunit">
    <text evidence="3 12">Heterodimer with ALG14 to form a functional enzyme.</text>
</comment>
<evidence type="ECO:0000256" key="12">
    <source>
        <dbReference type="RuleBase" id="RU362128"/>
    </source>
</evidence>
<evidence type="ECO:0000256" key="10">
    <source>
        <dbReference type="ARBA" id="ARBA00032061"/>
    </source>
</evidence>
<evidence type="ECO:0000256" key="5">
    <source>
        <dbReference type="ARBA" id="ARBA00017468"/>
    </source>
</evidence>
<evidence type="ECO:0000256" key="4">
    <source>
        <dbReference type="ARBA" id="ARBA00012614"/>
    </source>
</evidence>
<evidence type="ECO:0000259" key="13">
    <source>
        <dbReference type="Pfam" id="PF04101"/>
    </source>
</evidence>
<evidence type="ECO:0000256" key="9">
    <source>
        <dbReference type="ARBA" id="ARBA00024804"/>
    </source>
</evidence>
<evidence type="ECO:0000256" key="2">
    <source>
        <dbReference type="ARBA" id="ARBA00006962"/>
    </source>
</evidence>
<dbReference type="SUPFAM" id="SSF53756">
    <property type="entry name" value="UDP-Glycosyltransferase/glycogen phosphorylase"/>
    <property type="match status" value="1"/>
</dbReference>
<dbReference type="KEGG" id="cot:CORT_0B10990"/>
<dbReference type="HOGENOM" id="CLU_085408_2_0_1"/>
<keyword evidence="7 12" id="KW-0808">Transferase</keyword>
<dbReference type="InterPro" id="IPR039042">
    <property type="entry name" value="Alg13-like"/>
</dbReference>
<evidence type="ECO:0000256" key="7">
    <source>
        <dbReference type="ARBA" id="ARBA00022679"/>
    </source>
</evidence>
<keyword evidence="6 12" id="KW-0328">Glycosyltransferase</keyword>
<dbReference type="PANTHER" id="PTHR12867">
    <property type="entry name" value="GLYCOSYL TRANSFERASE-RELATED"/>
    <property type="match status" value="1"/>
</dbReference>
<evidence type="ECO:0000256" key="8">
    <source>
        <dbReference type="ARBA" id="ARBA00022824"/>
    </source>
</evidence>
<dbReference type="Gene3D" id="3.40.50.2000">
    <property type="entry name" value="Glycogen Phosphorylase B"/>
    <property type="match status" value="1"/>
</dbReference>
<dbReference type="PANTHER" id="PTHR12867:SF6">
    <property type="entry name" value="N-ACETYLGLUCOSAMINYLDIPHOSPHODOLICHOL N-ACETYLGLUCOSAMINYLTRANSFERASE"/>
    <property type="match status" value="1"/>
</dbReference>
<protein>
    <recommendedName>
        <fullName evidence="5 12">UDP-N-acetylglucosamine transferase subunit ALG13</fullName>
        <ecNumber evidence="4 12">2.4.1.141</ecNumber>
    </recommendedName>
    <alternativeName>
        <fullName evidence="10 12">Asparagine-linked glycosylation protein 13</fullName>
    </alternativeName>
</protein>
<keyword evidence="8 12" id="KW-0256">Endoplasmic reticulum</keyword>
<dbReference type="GO" id="GO:0005783">
    <property type="term" value="C:endoplasmic reticulum"/>
    <property type="evidence" value="ECO:0007669"/>
    <property type="project" value="UniProtKB-SubCell"/>
</dbReference>
<evidence type="ECO:0000256" key="11">
    <source>
        <dbReference type="ARBA" id="ARBA00048184"/>
    </source>
</evidence>